<sequence>MPYDRSEMTGAPTIAAQRARGRARLGAKARADRTAIADLHMSGSSKLLFPRAKDALQAVYLNSSGGVTGGDAFEIEARAQENAHLVMTTQAAERIYRALPGETGRVDTRLTLEPGARLDWLPQETILFEGAALDRRLSVGMARDARLIACEALIFGRHAMGEVLHDLRLCDRIDVRVDGRLVLADRLRLDGDAAATLAQAHVAGGAGAMATVVHAAPGAAAMRDPLRAMLPETAGVSAISEDLLLMRLVSVDGFALRGHLAPVLRRLSGADLPRPWMI</sequence>
<dbReference type="Pfam" id="PF01774">
    <property type="entry name" value="UreD"/>
    <property type="match status" value="1"/>
</dbReference>
<keyword evidence="3" id="KW-0996">Nickel insertion</keyword>
<keyword evidence="2 3" id="KW-0143">Chaperone</keyword>
<dbReference type="OrthoDB" id="9798842at2"/>
<evidence type="ECO:0000256" key="2">
    <source>
        <dbReference type="ARBA" id="ARBA00023186"/>
    </source>
</evidence>
<evidence type="ECO:0000256" key="3">
    <source>
        <dbReference type="HAMAP-Rule" id="MF_01384"/>
    </source>
</evidence>
<dbReference type="EMBL" id="FNAV01000001">
    <property type="protein sequence ID" value="SDE16392.1"/>
    <property type="molecule type" value="Genomic_DNA"/>
</dbReference>
<name>A0A1G7ANM7_9RHOB</name>
<dbReference type="InterPro" id="IPR002669">
    <property type="entry name" value="UreD"/>
</dbReference>
<reference evidence="5" key="1">
    <citation type="submission" date="2016-10" db="EMBL/GenBank/DDBJ databases">
        <authorList>
            <person name="Varghese N."/>
            <person name="Submissions S."/>
        </authorList>
    </citation>
    <scope>NUCLEOTIDE SEQUENCE [LARGE SCALE GENOMIC DNA]</scope>
    <source>
        <strain evidence="5">DSM 10146</strain>
    </source>
</reference>
<dbReference type="Proteomes" id="UP000198994">
    <property type="component" value="Unassembled WGS sequence"/>
</dbReference>
<proteinExistence type="inferred from homology"/>
<keyword evidence="5" id="KW-1185">Reference proteome</keyword>
<gene>
    <name evidence="3" type="primary">ureD</name>
    <name evidence="4" type="ORF">SAMN04488105_101278</name>
</gene>
<evidence type="ECO:0000313" key="5">
    <source>
        <dbReference type="Proteomes" id="UP000198994"/>
    </source>
</evidence>
<dbReference type="GO" id="GO:0005737">
    <property type="term" value="C:cytoplasm"/>
    <property type="evidence" value="ECO:0007669"/>
    <property type="project" value="UniProtKB-SubCell"/>
</dbReference>
<dbReference type="GO" id="GO:0016151">
    <property type="term" value="F:nickel cation binding"/>
    <property type="evidence" value="ECO:0007669"/>
    <property type="project" value="UniProtKB-UniRule"/>
</dbReference>
<protein>
    <recommendedName>
        <fullName evidence="3">Urease accessory protein UreD</fullName>
    </recommendedName>
</protein>
<dbReference type="STRING" id="282683.SAMN04488105_101278"/>
<dbReference type="PANTHER" id="PTHR33643">
    <property type="entry name" value="UREASE ACCESSORY PROTEIN D"/>
    <property type="match status" value="1"/>
</dbReference>
<comment type="subunit">
    <text evidence="3">UreD, UreF and UreG form a complex that acts as a GTP-hydrolysis-dependent molecular chaperone, activating the urease apoprotein by helping to assemble the nickel containing metallocenter of UreC. The UreE protein probably delivers the nickel.</text>
</comment>
<dbReference type="HAMAP" id="MF_01384">
    <property type="entry name" value="UreD"/>
    <property type="match status" value="1"/>
</dbReference>
<comment type="similarity">
    <text evidence="1 3">Belongs to the UreD family.</text>
</comment>
<comment type="subcellular location">
    <subcellularLocation>
        <location evidence="3">Cytoplasm</location>
    </subcellularLocation>
</comment>
<evidence type="ECO:0000313" key="4">
    <source>
        <dbReference type="EMBL" id="SDE16392.1"/>
    </source>
</evidence>
<dbReference type="AlphaFoldDB" id="A0A1G7ANM7"/>
<dbReference type="RefSeq" id="WP_089954480.1">
    <property type="nucleotide sequence ID" value="NZ_FNAV01000001.1"/>
</dbReference>
<evidence type="ECO:0000256" key="1">
    <source>
        <dbReference type="ARBA" id="ARBA00007177"/>
    </source>
</evidence>
<comment type="function">
    <text evidence="3">Required for maturation of urease via the functional incorporation of the urease nickel metallocenter.</text>
</comment>
<organism evidence="4 5">
    <name type="scientific">Salipiger thiooxidans</name>
    <dbReference type="NCBI Taxonomy" id="282683"/>
    <lineage>
        <taxon>Bacteria</taxon>
        <taxon>Pseudomonadati</taxon>
        <taxon>Pseudomonadota</taxon>
        <taxon>Alphaproteobacteria</taxon>
        <taxon>Rhodobacterales</taxon>
        <taxon>Roseobacteraceae</taxon>
        <taxon>Salipiger</taxon>
    </lineage>
</organism>
<dbReference type="PANTHER" id="PTHR33643:SF1">
    <property type="entry name" value="UREASE ACCESSORY PROTEIN D"/>
    <property type="match status" value="1"/>
</dbReference>
<keyword evidence="3" id="KW-0963">Cytoplasm</keyword>
<accession>A0A1G7ANM7</accession>